<gene>
    <name evidence="8" type="ORF">J0J70_01065</name>
</gene>
<feature type="binding site" evidence="7">
    <location>
        <position position="175"/>
    </location>
    <ligand>
        <name>Fe cation</name>
        <dbReference type="ChEBI" id="CHEBI:24875"/>
        <label>2</label>
    </ligand>
</feature>
<dbReference type="FunFam" id="3.60.21.10:FF:000016">
    <property type="entry name" value="Putative metallophosphoesterase"/>
    <property type="match status" value="1"/>
</dbReference>
<accession>A0A9Q9CNK6</accession>
<dbReference type="CDD" id="cd07382">
    <property type="entry name" value="MPP_DR1281"/>
    <property type="match status" value="1"/>
</dbReference>
<protein>
    <submittedName>
        <fullName evidence="8">TIGR00282 family metallophosphoesterase</fullName>
    </submittedName>
</protein>
<dbReference type="Proteomes" id="UP001058072">
    <property type="component" value="Chromosome"/>
</dbReference>
<dbReference type="NCBIfam" id="TIGR00282">
    <property type="entry name" value="TIGR00282 family metallophosphoesterase"/>
    <property type="match status" value="1"/>
</dbReference>
<dbReference type="GO" id="GO:0046872">
    <property type="term" value="F:metal ion binding"/>
    <property type="evidence" value="ECO:0007669"/>
    <property type="project" value="UniProtKB-KW"/>
</dbReference>
<dbReference type="EMBL" id="CP071250">
    <property type="protein sequence ID" value="UUF08646.1"/>
    <property type="molecule type" value="Genomic_DNA"/>
</dbReference>
<dbReference type="PANTHER" id="PTHR36303:SF1">
    <property type="entry name" value="2',3'-CYCLIC-NUCLEOTIDE 2'-PHOSPHODIESTERASE"/>
    <property type="match status" value="1"/>
</dbReference>
<dbReference type="InterPro" id="IPR029052">
    <property type="entry name" value="Metallo-depent_PP-like"/>
</dbReference>
<evidence type="ECO:0000256" key="1">
    <source>
        <dbReference type="ARBA" id="ARBA00001965"/>
    </source>
</evidence>
<evidence type="ECO:0000313" key="9">
    <source>
        <dbReference type="Proteomes" id="UP001058072"/>
    </source>
</evidence>
<evidence type="ECO:0000256" key="6">
    <source>
        <dbReference type="PIRSR" id="PIRSR004789-50"/>
    </source>
</evidence>
<feature type="binding site" evidence="7">
    <location>
        <position position="40"/>
    </location>
    <ligand>
        <name>Fe cation</name>
        <dbReference type="ChEBI" id="CHEBI:24875"/>
        <label>1</label>
    </ligand>
</feature>
<comment type="cofactor">
    <cofactor evidence="1">
        <name>Fe(3+)</name>
        <dbReference type="ChEBI" id="CHEBI:29034"/>
    </cofactor>
</comment>
<keyword evidence="2 7" id="KW-0479">Metal-binding</keyword>
<sequence>MKILFIGDIYGSLGRQMLQEQLPKIKETYKPHFIIANGENICHGKGINEKYYKFLLEQGVNVVTLGNHTWDNRSIFDFIDDTDKLVRPANFPESNPGKGLTFVKFNSHEVAVISIQGRTFMPMINCPFEKVEQLVEEAKKRTNIIFVDFHAEATSEKVAMGYFLDGRVSAVVGTHTHVPTADDRVLSKGTAYITDVGMTGPLDGVIGVERENVINKFMTGLPIRFNAVEQGAAQFNAVLVDINEKTGKASSIQRINLKKESTL</sequence>
<feature type="active site" description="Proton donor" evidence="6">
    <location>
        <position position="68"/>
    </location>
</feature>
<dbReference type="Gene3D" id="3.60.21.10">
    <property type="match status" value="1"/>
</dbReference>
<feature type="binding site" evidence="7">
    <location>
        <position position="150"/>
    </location>
    <ligand>
        <name>Fe cation</name>
        <dbReference type="ChEBI" id="CHEBI:24875"/>
        <label>2</label>
    </ligand>
</feature>
<dbReference type="AlphaFoldDB" id="A0A9Q9CNK6"/>
<dbReference type="RefSeq" id="WP_212724379.1">
    <property type="nucleotide sequence ID" value="NZ_CP071250.1"/>
</dbReference>
<organism evidence="8 9">
    <name type="scientific">Turicibacter bilis</name>
    <dbReference type="NCBI Taxonomy" id="2735723"/>
    <lineage>
        <taxon>Bacteria</taxon>
        <taxon>Bacillati</taxon>
        <taxon>Bacillota</taxon>
        <taxon>Erysipelotrichia</taxon>
        <taxon>Erysipelotrichales</taxon>
        <taxon>Turicibacteraceae</taxon>
        <taxon>Turicibacter</taxon>
    </lineage>
</organism>
<feature type="binding site" evidence="7">
    <location>
        <position position="39"/>
    </location>
    <ligand>
        <name>Fe cation</name>
        <dbReference type="ChEBI" id="CHEBI:24875"/>
        <label>2</label>
    </ligand>
</feature>
<dbReference type="Pfam" id="PF13277">
    <property type="entry name" value="YmdB"/>
    <property type="match status" value="1"/>
</dbReference>
<evidence type="ECO:0000256" key="2">
    <source>
        <dbReference type="ARBA" id="ARBA00022723"/>
    </source>
</evidence>
<name>A0A9Q9CNK6_9FIRM</name>
<evidence type="ECO:0000256" key="7">
    <source>
        <dbReference type="PIRSR" id="PIRSR004789-51"/>
    </source>
</evidence>
<dbReference type="PIRSF" id="PIRSF004789">
    <property type="entry name" value="DR1281"/>
    <property type="match status" value="1"/>
</dbReference>
<feature type="binding site" evidence="7">
    <location>
        <position position="67"/>
    </location>
    <ligand>
        <name>Fe cation</name>
        <dbReference type="ChEBI" id="CHEBI:24875"/>
        <label>2</label>
    </ligand>
</feature>
<feature type="binding site" evidence="7">
    <location>
        <position position="177"/>
    </location>
    <ligand>
        <name>Fe cation</name>
        <dbReference type="ChEBI" id="CHEBI:24875"/>
        <label>1</label>
    </ligand>
</feature>
<proteinExistence type="inferred from homology"/>
<reference evidence="8" key="1">
    <citation type="submission" date="2021-03" db="EMBL/GenBank/DDBJ databases">
        <title>Comparative Genomics and Metabolomics in the genus Turicibacter.</title>
        <authorList>
            <person name="Maki J."/>
            <person name="Looft T."/>
        </authorList>
    </citation>
    <scope>NUCLEOTIDE SEQUENCE</scope>
    <source>
        <strain evidence="8">ISU324</strain>
    </source>
</reference>
<evidence type="ECO:0000313" key="8">
    <source>
        <dbReference type="EMBL" id="UUF08646.1"/>
    </source>
</evidence>
<dbReference type="SUPFAM" id="SSF56300">
    <property type="entry name" value="Metallo-dependent phosphatases"/>
    <property type="match status" value="1"/>
</dbReference>
<evidence type="ECO:0000256" key="3">
    <source>
        <dbReference type="ARBA" id="ARBA00022801"/>
    </source>
</evidence>
<dbReference type="GO" id="GO:0004113">
    <property type="term" value="F:2',3'-cyclic-nucleotide 3'-phosphodiesterase activity"/>
    <property type="evidence" value="ECO:0007669"/>
    <property type="project" value="TreeGrafter"/>
</dbReference>
<dbReference type="PANTHER" id="PTHR36303">
    <property type="entry name" value="2',3'-CYCLIC-NUCLEOTIDE 2'-PHOSPHODIESTERASE"/>
    <property type="match status" value="1"/>
</dbReference>
<evidence type="ECO:0000256" key="4">
    <source>
        <dbReference type="ARBA" id="ARBA00023004"/>
    </source>
</evidence>
<keyword evidence="4" id="KW-0408">Iron</keyword>
<evidence type="ECO:0000256" key="5">
    <source>
        <dbReference type="ARBA" id="ARBA00061401"/>
    </source>
</evidence>
<dbReference type="InterPro" id="IPR005235">
    <property type="entry name" value="YmdB-like"/>
</dbReference>
<comment type="similarity">
    <text evidence="5">Belongs to the YmdB-like family.</text>
</comment>
<feature type="binding site" evidence="7">
    <location>
        <position position="39"/>
    </location>
    <ligand>
        <name>Fe cation</name>
        <dbReference type="ChEBI" id="CHEBI:24875"/>
        <label>1</label>
    </ligand>
</feature>
<keyword evidence="3" id="KW-0378">Hydrolase</keyword>
<feature type="binding site" evidence="7">
    <location>
        <position position="8"/>
    </location>
    <ligand>
        <name>Fe cation</name>
        <dbReference type="ChEBI" id="CHEBI:24875"/>
        <label>1</label>
    </ligand>
</feature>